<dbReference type="Pfam" id="PF00420">
    <property type="entry name" value="Oxidored_q2"/>
    <property type="match status" value="1"/>
</dbReference>
<evidence type="ECO:0000256" key="7">
    <source>
        <dbReference type="ARBA" id="ARBA00023027"/>
    </source>
</evidence>
<name>G4WW76_PHAFA</name>
<dbReference type="AlphaFoldDB" id="G4WW76"/>
<dbReference type="GeneID" id="11256406"/>
<dbReference type="Gene3D" id="1.10.287.3510">
    <property type="match status" value="1"/>
</dbReference>
<keyword evidence="8 11" id="KW-0472">Membrane</keyword>
<reference evidence="12" key="1">
    <citation type="submission" date="2011-02" db="EMBL/GenBank/DDBJ databases">
        <authorList>
            <person name="Lin I.-P."/>
            <person name="Tzen J.T.C."/>
        </authorList>
    </citation>
    <scope>NUCLEOTIDE SEQUENCE</scope>
</reference>
<keyword evidence="12" id="KW-0496">Mitochondrion</keyword>
<evidence type="ECO:0000256" key="3">
    <source>
        <dbReference type="ARBA" id="ARBA00016612"/>
    </source>
</evidence>
<dbReference type="CTD" id="4539"/>
<evidence type="ECO:0000256" key="1">
    <source>
        <dbReference type="ARBA" id="ARBA00004141"/>
    </source>
</evidence>
<dbReference type="GO" id="GO:0016020">
    <property type="term" value="C:membrane"/>
    <property type="evidence" value="ECO:0007669"/>
    <property type="project" value="UniProtKB-SubCell"/>
</dbReference>
<keyword evidence="6 11" id="KW-1133">Transmembrane helix</keyword>
<keyword evidence="5" id="KW-1278">Translocase</keyword>
<dbReference type="GO" id="GO:0008137">
    <property type="term" value="F:NADH dehydrogenase (ubiquinone) activity"/>
    <property type="evidence" value="ECO:0007669"/>
    <property type="project" value="UniProtKB-EC"/>
</dbReference>
<evidence type="ECO:0000256" key="8">
    <source>
        <dbReference type="ARBA" id="ARBA00023136"/>
    </source>
</evidence>
<feature type="transmembrane region" description="Helical" evidence="11">
    <location>
        <begin position="61"/>
        <end position="85"/>
    </location>
</feature>
<dbReference type="RefSeq" id="YP_004891574.1">
    <property type="nucleotide sequence ID" value="NC_016067.1"/>
</dbReference>
<accession>G4WW76</accession>
<evidence type="ECO:0000256" key="2">
    <source>
        <dbReference type="ARBA" id="ARBA00010519"/>
    </source>
</evidence>
<keyword evidence="7" id="KW-0520">NAD</keyword>
<protein>
    <recommendedName>
        <fullName evidence="3">NADH-ubiquinone oxidoreductase chain 4L</fullName>
    </recommendedName>
    <alternativeName>
        <fullName evidence="9">NADH dehydrogenase subunit 4L</fullName>
    </alternativeName>
</protein>
<proteinExistence type="inferred from homology"/>
<evidence type="ECO:0000256" key="11">
    <source>
        <dbReference type="SAM" id="Phobius"/>
    </source>
</evidence>
<evidence type="ECO:0000256" key="10">
    <source>
        <dbReference type="ARBA" id="ARBA00049551"/>
    </source>
</evidence>
<evidence type="ECO:0000256" key="9">
    <source>
        <dbReference type="ARBA" id="ARBA00031586"/>
    </source>
</evidence>
<evidence type="ECO:0000313" key="12">
    <source>
        <dbReference type="EMBL" id="AEB71596.1"/>
    </source>
</evidence>
<organism evidence="12">
    <name type="scientific">Phalera flavescens</name>
    <name type="common">Japanese buff-tip moth</name>
    <dbReference type="NCBI Taxonomy" id="13634"/>
    <lineage>
        <taxon>Eukaryota</taxon>
        <taxon>Metazoa</taxon>
        <taxon>Ecdysozoa</taxon>
        <taxon>Arthropoda</taxon>
        <taxon>Hexapoda</taxon>
        <taxon>Insecta</taxon>
        <taxon>Pterygota</taxon>
        <taxon>Neoptera</taxon>
        <taxon>Endopterygota</taxon>
        <taxon>Lepidoptera</taxon>
        <taxon>Glossata</taxon>
        <taxon>Ditrysia</taxon>
        <taxon>Noctuoidea</taxon>
        <taxon>Notodontidae</taxon>
        <taxon>Phalerinae</taxon>
        <taxon>Phalera</taxon>
    </lineage>
</organism>
<keyword evidence="4 11" id="KW-0812">Transmembrane</keyword>
<evidence type="ECO:0000256" key="5">
    <source>
        <dbReference type="ARBA" id="ARBA00022967"/>
    </source>
</evidence>
<evidence type="ECO:0000256" key="4">
    <source>
        <dbReference type="ARBA" id="ARBA00022692"/>
    </source>
</evidence>
<feature type="transmembrane region" description="Helical" evidence="11">
    <location>
        <begin position="6"/>
        <end position="24"/>
    </location>
</feature>
<gene>
    <name evidence="12" type="primary">ND4L</name>
</gene>
<reference evidence="12" key="2">
    <citation type="journal article" date="2012" name="Genet. Mol. Res.">
        <title>Complete sequence of the mitochondrial genome of the Japanese buff-tip moth, Phalera flavescens (Lepidoptera: Notodontidae).</title>
        <authorList>
            <person name="Sun Q.Q."/>
            <person name="Sun X.Y."/>
            <person name="Wang X.C."/>
            <person name="Gai Y.H."/>
            <person name="Hu J."/>
            <person name="Zhu C.D."/>
            <person name="Hao J.S."/>
        </authorList>
    </citation>
    <scope>NUCLEOTIDE SEQUENCE</scope>
</reference>
<dbReference type="EMBL" id="JF440342">
    <property type="protein sequence ID" value="AEB71596.1"/>
    <property type="molecule type" value="Genomic_DNA"/>
</dbReference>
<evidence type="ECO:0000256" key="6">
    <source>
        <dbReference type="ARBA" id="ARBA00022989"/>
    </source>
</evidence>
<dbReference type="InterPro" id="IPR039428">
    <property type="entry name" value="NUOK/Mnh_C1-like"/>
</dbReference>
<geneLocation type="mitochondrion" evidence="12"/>
<comment type="catalytic activity">
    <reaction evidence="10">
        <text>a ubiquinone + NADH + 5 H(+)(in) = a ubiquinol + NAD(+) + 4 H(+)(out)</text>
        <dbReference type="Rhea" id="RHEA:29091"/>
        <dbReference type="Rhea" id="RHEA-COMP:9565"/>
        <dbReference type="Rhea" id="RHEA-COMP:9566"/>
        <dbReference type="ChEBI" id="CHEBI:15378"/>
        <dbReference type="ChEBI" id="CHEBI:16389"/>
        <dbReference type="ChEBI" id="CHEBI:17976"/>
        <dbReference type="ChEBI" id="CHEBI:57540"/>
        <dbReference type="ChEBI" id="CHEBI:57945"/>
        <dbReference type="EC" id="7.1.1.2"/>
    </reaction>
</comment>
<sequence length="99" mass="11770">MFMMMILNIWVIFIMMYLIGNLIFVSKRKHLLIVLLSLEFLVLSIFFFMLIFLMLIEYDMYMLMVFLVFSVCEGALGLSILVSMIRTHGNDYFQSFNLL</sequence>
<comment type="subcellular location">
    <subcellularLocation>
        <location evidence="1">Membrane</location>
        <topology evidence="1">Multi-pass membrane protein</topology>
    </subcellularLocation>
</comment>
<feature type="transmembrane region" description="Helical" evidence="11">
    <location>
        <begin position="31"/>
        <end position="55"/>
    </location>
</feature>
<comment type="similarity">
    <text evidence="2">Belongs to the complex I subunit 4L family.</text>
</comment>